<dbReference type="EMBL" id="BAABBM010000001">
    <property type="protein sequence ID" value="GAA3894577.1"/>
    <property type="molecule type" value="Genomic_DNA"/>
</dbReference>
<gene>
    <name evidence="2" type="ORF">GCM10022276_12150</name>
</gene>
<name>A0ABP7L5K3_9SPHN</name>
<organism evidence="2 3">
    <name type="scientific">Sphingomonas limnosediminicola</name>
    <dbReference type="NCBI Taxonomy" id="940133"/>
    <lineage>
        <taxon>Bacteria</taxon>
        <taxon>Pseudomonadati</taxon>
        <taxon>Pseudomonadota</taxon>
        <taxon>Alphaproteobacteria</taxon>
        <taxon>Sphingomonadales</taxon>
        <taxon>Sphingomonadaceae</taxon>
        <taxon>Sphingomonas</taxon>
    </lineage>
</organism>
<accession>A0ABP7L5K3</accession>
<dbReference type="Proteomes" id="UP001500827">
    <property type="component" value="Unassembled WGS sequence"/>
</dbReference>
<comment type="caution">
    <text evidence="2">The sequence shown here is derived from an EMBL/GenBank/DDBJ whole genome shotgun (WGS) entry which is preliminary data.</text>
</comment>
<evidence type="ECO:0000256" key="1">
    <source>
        <dbReference type="SAM" id="SignalP"/>
    </source>
</evidence>
<evidence type="ECO:0000313" key="3">
    <source>
        <dbReference type="Proteomes" id="UP001500827"/>
    </source>
</evidence>
<evidence type="ECO:0000313" key="2">
    <source>
        <dbReference type="EMBL" id="GAA3894577.1"/>
    </source>
</evidence>
<sequence>MLKGSKDVSFSRTLIAAASLTVAVASPALSVEMQASQVAPRPPATTTINCLLVSNAYARSETNPKAKVVAQQTFYFYLGRLDPRISSQQLKIELQRTAGVVKAASAVPLMNACAQEVQAKGRMLQSVGEQLRQGK</sequence>
<proteinExistence type="predicted"/>
<feature type="chain" id="PRO_5045785203" description="UrcA family protein" evidence="1">
    <location>
        <begin position="31"/>
        <end position="135"/>
    </location>
</feature>
<evidence type="ECO:0008006" key="4">
    <source>
        <dbReference type="Google" id="ProtNLM"/>
    </source>
</evidence>
<feature type="signal peptide" evidence="1">
    <location>
        <begin position="1"/>
        <end position="30"/>
    </location>
</feature>
<reference evidence="3" key="1">
    <citation type="journal article" date="2019" name="Int. J. Syst. Evol. Microbiol.">
        <title>The Global Catalogue of Microorganisms (GCM) 10K type strain sequencing project: providing services to taxonomists for standard genome sequencing and annotation.</title>
        <authorList>
            <consortium name="The Broad Institute Genomics Platform"/>
            <consortium name="The Broad Institute Genome Sequencing Center for Infectious Disease"/>
            <person name="Wu L."/>
            <person name="Ma J."/>
        </authorList>
    </citation>
    <scope>NUCLEOTIDE SEQUENCE [LARGE SCALE GENOMIC DNA]</scope>
    <source>
        <strain evidence="3">JCM 17543</strain>
    </source>
</reference>
<protein>
    <recommendedName>
        <fullName evidence="4">UrcA family protein</fullName>
    </recommendedName>
</protein>
<keyword evidence="1" id="KW-0732">Signal</keyword>
<keyword evidence="3" id="KW-1185">Reference proteome</keyword>